<keyword evidence="7 13" id="KW-1133">Transmembrane helix</keyword>
<sequence>MGDIWLLPANWPEWLTYTLLTVDLLIRIAMLGIVPGGRRPTTAMAWLLAIFLLPYVGLIVFLLFGSHRLNRPRRERQEAVNREIMTAVGPDPLDRVPGHFPRWVTSVSELNQNLTGYPLAGGNRFRFDADYKNILKTMAEDIDSANDYVHVEFYIAGIDQEYTEPVFQALERAAARGVKVRFLFDQIGSWRLPGYRKMKERLTEAGIEWYRMLPIAPSKWRWRRPDLRNHRKILVVDGRVGMTGSINLIEPSYLRRSAHRKGREWIDMMARIEGPMVDHLDLIFATDWYLESGKKVFDQLQFAEHDRPADTLAQMIPSGPGYPQENNLRMFNTLIYNARRQVRITTPYLVPDDSLLYALTTAAQAGVDVELYLCREGDNKITNHAQQSYYDTLLEAGVEIYRYPSPDVLHSKCVTVDDTVGVFGSSNMDMRSFSLNNEITVLTLGSECVASLNEIMDSYKAESELLTKEAWDSRSRIERWLDNVARLTAVVQ</sequence>
<dbReference type="AlphaFoldDB" id="A0A095YAE2"/>
<comment type="subcellular location">
    <subcellularLocation>
        <location evidence="1">Cell membrane</location>
        <topology evidence="1">Multi-pass membrane protein</topology>
    </subcellularLocation>
</comment>
<evidence type="ECO:0000256" key="2">
    <source>
        <dbReference type="ARBA" id="ARBA00022475"/>
    </source>
</evidence>
<keyword evidence="6" id="KW-0677">Repeat</keyword>
<evidence type="ECO:0000256" key="11">
    <source>
        <dbReference type="ARBA" id="ARBA00023264"/>
    </source>
</evidence>
<evidence type="ECO:0000256" key="7">
    <source>
        <dbReference type="ARBA" id="ARBA00022989"/>
    </source>
</evidence>
<dbReference type="EMBL" id="JRNH01000032">
    <property type="protein sequence ID" value="KGF19410.1"/>
    <property type="molecule type" value="Genomic_DNA"/>
</dbReference>
<dbReference type="Gene3D" id="3.30.870.10">
    <property type="entry name" value="Endonuclease Chain A"/>
    <property type="match status" value="2"/>
</dbReference>
<dbReference type="EC" id="2.7.8.-" evidence="12"/>
<dbReference type="NCBIfam" id="TIGR04265">
    <property type="entry name" value="bac_cardiolipin"/>
    <property type="match status" value="1"/>
</dbReference>
<evidence type="ECO:0000256" key="10">
    <source>
        <dbReference type="ARBA" id="ARBA00023209"/>
    </source>
</evidence>
<keyword evidence="8" id="KW-0443">Lipid metabolism</keyword>
<evidence type="ECO:0000256" key="6">
    <source>
        <dbReference type="ARBA" id="ARBA00022737"/>
    </source>
</evidence>
<evidence type="ECO:0000256" key="5">
    <source>
        <dbReference type="ARBA" id="ARBA00022692"/>
    </source>
</evidence>
<dbReference type="Pfam" id="PF13091">
    <property type="entry name" value="PLDc_2"/>
    <property type="match status" value="2"/>
</dbReference>
<dbReference type="InterPro" id="IPR001736">
    <property type="entry name" value="PLipase_D/transphosphatidylase"/>
</dbReference>
<dbReference type="SUPFAM" id="SSF56024">
    <property type="entry name" value="Phospholipase D/nuclease"/>
    <property type="match status" value="2"/>
</dbReference>
<gene>
    <name evidence="15" type="ORF">HMPREF2128_09945</name>
</gene>
<evidence type="ECO:0000313" key="16">
    <source>
        <dbReference type="Proteomes" id="UP000053528"/>
    </source>
</evidence>
<evidence type="ECO:0000259" key="14">
    <source>
        <dbReference type="PROSITE" id="PS50035"/>
    </source>
</evidence>
<dbReference type="Pfam" id="PF13396">
    <property type="entry name" value="PLDc_N"/>
    <property type="match status" value="1"/>
</dbReference>
<evidence type="ECO:0000256" key="1">
    <source>
        <dbReference type="ARBA" id="ARBA00004651"/>
    </source>
</evidence>
<organism evidence="15 16">
    <name type="scientific">Pseudoglutamicibacter albus DNF00011</name>
    <dbReference type="NCBI Taxonomy" id="1401063"/>
    <lineage>
        <taxon>Bacteria</taxon>
        <taxon>Bacillati</taxon>
        <taxon>Actinomycetota</taxon>
        <taxon>Actinomycetes</taxon>
        <taxon>Micrococcales</taxon>
        <taxon>Micrococcaceae</taxon>
        <taxon>Pseudoglutamicibacter</taxon>
    </lineage>
</organism>
<protein>
    <recommendedName>
        <fullName evidence="12">Cardiolipin synthase</fullName>
        <ecNumber evidence="12">2.7.8.-</ecNumber>
    </recommendedName>
</protein>
<dbReference type="InterPro" id="IPR022924">
    <property type="entry name" value="Cardiolipin_synthase"/>
</dbReference>
<evidence type="ECO:0000256" key="9">
    <source>
        <dbReference type="ARBA" id="ARBA00023136"/>
    </source>
</evidence>
<dbReference type="PANTHER" id="PTHR21248:SF22">
    <property type="entry name" value="PHOSPHOLIPASE D"/>
    <property type="match status" value="1"/>
</dbReference>
<keyword evidence="10" id="KW-0594">Phospholipid biosynthesis</keyword>
<dbReference type="PROSITE" id="PS50035">
    <property type="entry name" value="PLD"/>
    <property type="match status" value="2"/>
</dbReference>
<dbReference type="GO" id="GO:0008808">
    <property type="term" value="F:cardiolipin synthase activity"/>
    <property type="evidence" value="ECO:0007669"/>
    <property type="project" value="UniProtKB-UniRule"/>
</dbReference>
<keyword evidence="9 13" id="KW-0472">Membrane</keyword>
<evidence type="ECO:0000256" key="13">
    <source>
        <dbReference type="SAM" id="Phobius"/>
    </source>
</evidence>
<dbReference type="PANTHER" id="PTHR21248">
    <property type="entry name" value="CARDIOLIPIN SYNTHASE"/>
    <property type="match status" value="1"/>
</dbReference>
<evidence type="ECO:0000256" key="3">
    <source>
        <dbReference type="ARBA" id="ARBA00022516"/>
    </source>
</evidence>
<comment type="caution">
    <text evidence="15">The sequence shown here is derived from an EMBL/GenBank/DDBJ whole genome shotgun (WGS) entry which is preliminary data.</text>
</comment>
<dbReference type="GO" id="GO:0032049">
    <property type="term" value="P:cardiolipin biosynthetic process"/>
    <property type="evidence" value="ECO:0007669"/>
    <property type="project" value="UniProtKB-UniRule"/>
</dbReference>
<dbReference type="Proteomes" id="UP000053528">
    <property type="component" value="Unassembled WGS sequence"/>
</dbReference>
<evidence type="ECO:0000256" key="4">
    <source>
        <dbReference type="ARBA" id="ARBA00022679"/>
    </source>
</evidence>
<keyword evidence="11" id="KW-1208">Phospholipid metabolism</keyword>
<proteinExistence type="predicted"/>
<dbReference type="RefSeq" id="WP_084590514.1">
    <property type="nucleotide sequence ID" value="NZ_JRNH01000032.1"/>
</dbReference>
<evidence type="ECO:0000256" key="8">
    <source>
        <dbReference type="ARBA" id="ARBA00023098"/>
    </source>
</evidence>
<evidence type="ECO:0000313" key="15">
    <source>
        <dbReference type="EMBL" id="KGF19410.1"/>
    </source>
</evidence>
<keyword evidence="3" id="KW-0444">Lipid biosynthesis</keyword>
<keyword evidence="2" id="KW-1003">Cell membrane</keyword>
<feature type="domain" description="PLD phosphodiesterase" evidence="14">
    <location>
        <begin position="405"/>
        <end position="432"/>
    </location>
</feature>
<reference evidence="15 16" key="1">
    <citation type="submission" date="2014-07" db="EMBL/GenBank/DDBJ databases">
        <authorList>
            <person name="McCorrison J."/>
            <person name="Sanka R."/>
            <person name="Torralba M."/>
            <person name="Gillis M."/>
            <person name="Haft D.H."/>
            <person name="Methe B."/>
            <person name="Sutton G."/>
            <person name="Nelson K.E."/>
        </authorList>
    </citation>
    <scope>NUCLEOTIDE SEQUENCE [LARGE SCALE GENOMIC DNA]</scope>
    <source>
        <strain evidence="15 16">DNF00011</strain>
    </source>
</reference>
<name>A0A095YAE2_9MICC</name>
<dbReference type="InterPro" id="IPR027379">
    <property type="entry name" value="CLS_N"/>
</dbReference>
<dbReference type="SMART" id="SM00155">
    <property type="entry name" value="PLDc"/>
    <property type="match status" value="2"/>
</dbReference>
<dbReference type="GO" id="GO:0005886">
    <property type="term" value="C:plasma membrane"/>
    <property type="evidence" value="ECO:0007669"/>
    <property type="project" value="UniProtKB-SubCell"/>
</dbReference>
<keyword evidence="4" id="KW-0808">Transferase</keyword>
<accession>A0A095YAE2</accession>
<evidence type="ECO:0000256" key="12">
    <source>
        <dbReference type="NCBIfam" id="TIGR04265"/>
    </source>
</evidence>
<dbReference type="InterPro" id="IPR025202">
    <property type="entry name" value="PLD-like_dom"/>
</dbReference>
<feature type="transmembrane region" description="Helical" evidence="13">
    <location>
        <begin position="14"/>
        <end position="34"/>
    </location>
</feature>
<keyword evidence="5 13" id="KW-0812">Transmembrane</keyword>
<feature type="transmembrane region" description="Helical" evidence="13">
    <location>
        <begin position="46"/>
        <end position="65"/>
    </location>
</feature>
<feature type="domain" description="PLD phosphodiesterase" evidence="14">
    <location>
        <begin position="225"/>
        <end position="252"/>
    </location>
</feature>